<dbReference type="InterPro" id="IPR000719">
    <property type="entry name" value="Prot_kinase_dom"/>
</dbReference>
<keyword evidence="5" id="KW-0418">Kinase</keyword>
<feature type="domain" description="Protein kinase" evidence="12">
    <location>
        <begin position="83"/>
        <end position="333"/>
    </location>
</feature>
<evidence type="ECO:0000256" key="2">
    <source>
        <dbReference type="ARBA" id="ARBA00022527"/>
    </source>
</evidence>
<feature type="binding site" evidence="9">
    <location>
        <position position="112"/>
    </location>
    <ligand>
        <name>ATP</name>
        <dbReference type="ChEBI" id="CHEBI:30616"/>
    </ligand>
</feature>
<name>A0A4Y6PMI7_PERCE</name>
<dbReference type="GO" id="GO:0005524">
    <property type="term" value="F:ATP binding"/>
    <property type="evidence" value="ECO:0007669"/>
    <property type="project" value="UniProtKB-UniRule"/>
</dbReference>
<dbReference type="EC" id="2.7.11.1" evidence="1"/>
<dbReference type="InterPro" id="IPR011009">
    <property type="entry name" value="Kinase-like_dom_sf"/>
</dbReference>
<feature type="region of interest" description="Disordered" evidence="10">
    <location>
        <begin position="398"/>
        <end position="443"/>
    </location>
</feature>
<evidence type="ECO:0000256" key="11">
    <source>
        <dbReference type="SAM" id="Phobius"/>
    </source>
</evidence>
<protein>
    <recommendedName>
        <fullName evidence="1">non-specific serine/threonine protein kinase</fullName>
        <ecNumber evidence="1">2.7.11.1</ecNumber>
    </recommendedName>
</protein>
<keyword evidence="2" id="KW-0723">Serine/threonine-protein kinase</keyword>
<accession>A0A4Y6PMI7</accession>
<organism evidence="13 14">
    <name type="scientific">Persicimonas caeni</name>
    <dbReference type="NCBI Taxonomy" id="2292766"/>
    <lineage>
        <taxon>Bacteria</taxon>
        <taxon>Deltaproteobacteria</taxon>
        <taxon>Bradymonadales</taxon>
        <taxon>Bradymonadaceae</taxon>
        <taxon>Persicimonas</taxon>
    </lineage>
</organism>
<evidence type="ECO:0000256" key="10">
    <source>
        <dbReference type="SAM" id="MobiDB-lite"/>
    </source>
</evidence>
<evidence type="ECO:0000256" key="4">
    <source>
        <dbReference type="ARBA" id="ARBA00022741"/>
    </source>
</evidence>
<dbReference type="Proteomes" id="UP000315995">
    <property type="component" value="Chromosome"/>
</dbReference>
<evidence type="ECO:0000313" key="13">
    <source>
        <dbReference type="EMBL" id="QDG49492.1"/>
    </source>
</evidence>
<keyword evidence="11" id="KW-0812">Transmembrane</keyword>
<keyword evidence="14" id="KW-1185">Reference proteome</keyword>
<dbReference type="OrthoDB" id="5518868at2"/>
<evidence type="ECO:0000259" key="12">
    <source>
        <dbReference type="PROSITE" id="PS50011"/>
    </source>
</evidence>
<evidence type="ECO:0000256" key="7">
    <source>
        <dbReference type="ARBA" id="ARBA00047899"/>
    </source>
</evidence>
<dbReference type="AlphaFoldDB" id="A0A4Y6PMI7"/>
<evidence type="ECO:0000256" key="3">
    <source>
        <dbReference type="ARBA" id="ARBA00022679"/>
    </source>
</evidence>
<dbReference type="SMART" id="SM00220">
    <property type="entry name" value="S_TKc"/>
    <property type="match status" value="1"/>
</dbReference>
<gene>
    <name evidence="13" type="ORF">FIV42_01680</name>
</gene>
<sequence>MRCIACGVRIRIWRRYPRRKVDSHFGVTPLAGCRICAQTIYNGVTRSLLEDAMSMICANCGAHSDAQDACESCGQSPLLRERYVLRQVLGEGASGTTYLARDTQAAVDVAIKELAFHRVDSFKAHELFEREAAVLCRLDHPGVPSFFDHFAAGEGKALRFYLVMEFIEGHSLEEELSQRQFDQEEVLAILEELGEVTGYLHSLSPPVIHRDIKPSNVMRRADGSLVLIDFGSVRDALEPEDAGSTIAGTIGYMAPEQLRGLATPASDVYALATCALHLLTRKPPVELLDAQNQLRWEGLTKQSAALTHLLEHMLSGDPSARPGDGHALVRTVQRARQAPRPQPKASPVEHRERRQGRKVVLFAVLGVVLMVLGMALSGWLLMSGTPDPPSDAFAPPKLDFEPVPTPIEANRPFERRPPDIGHIEVPTLERDDASHEGTGAPRR</sequence>
<comment type="catalytic activity">
    <reaction evidence="7">
        <text>L-threonyl-[protein] + ATP = O-phospho-L-threonyl-[protein] + ADP + H(+)</text>
        <dbReference type="Rhea" id="RHEA:46608"/>
        <dbReference type="Rhea" id="RHEA-COMP:11060"/>
        <dbReference type="Rhea" id="RHEA-COMP:11605"/>
        <dbReference type="ChEBI" id="CHEBI:15378"/>
        <dbReference type="ChEBI" id="CHEBI:30013"/>
        <dbReference type="ChEBI" id="CHEBI:30616"/>
        <dbReference type="ChEBI" id="CHEBI:61977"/>
        <dbReference type="ChEBI" id="CHEBI:456216"/>
        <dbReference type="EC" id="2.7.11.1"/>
    </reaction>
</comment>
<dbReference type="Pfam" id="PF00069">
    <property type="entry name" value="Pkinase"/>
    <property type="match status" value="1"/>
</dbReference>
<comment type="catalytic activity">
    <reaction evidence="8">
        <text>L-seryl-[protein] + ATP = O-phospho-L-seryl-[protein] + ADP + H(+)</text>
        <dbReference type="Rhea" id="RHEA:17989"/>
        <dbReference type="Rhea" id="RHEA-COMP:9863"/>
        <dbReference type="Rhea" id="RHEA-COMP:11604"/>
        <dbReference type="ChEBI" id="CHEBI:15378"/>
        <dbReference type="ChEBI" id="CHEBI:29999"/>
        <dbReference type="ChEBI" id="CHEBI:30616"/>
        <dbReference type="ChEBI" id="CHEBI:83421"/>
        <dbReference type="ChEBI" id="CHEBI:456216"/>
        <dbReference type="EC" id="2.7.11.1"/>
    </reaction>
</comment>
<accession>A0A5B8Y2S8</accession>
<keyword evidence="3" id="KW-0808">Transferase</keyword>
<keyword evidence="6 9" id="KW-0067">ATP-binding</keyword>
<evidence type="ECO:0000256" key="5">
    <source>
        <dbReference type="ARBA" id="ARBA00022777"/>
    </source>
</evidence>
<keyword evidence="11" id="KW-1133">Transmembrane helix</keyword>
<feature type="transmembrane region" description="Helical" evidence="11">
    <location>
        <begin position="359"/>
        <end position="381"/>
    </location>
</feature>
<evidence type="ECO:0000256" key="6">
    <source>
        <dbReference type="ARBA" id="ARBA00022840"/>
    </source>
</evidence>
<dbReference type="Gene3D" id="1.10.510.10">
    <property type="entry name" value="Transferase(Phosphotransferase) domain 1"/>
    <property type="match status" value="1"/>
</dbReference>
<keyword evidence="4 9" id="KW-0547">Nucleotide-binding</keyword>
<evidence type="ECO:0000313" key="14">
    <source>
        <dbReference type="Proteomes" id="UP000315995"/>
    </source>
</evidence>
<proteinExistence type="predicted"/>
<dbReference type="SUPFAM" id="SSF56112">
    <property type="entry name" value="Protein kinase-like (PK-like)"/>
    <property type="match status" value="1"/>
</dbReference>
<dbReference type="GO" id="GO:0004674">
    <property type="term" value="F:protein serine/threonine kinase activity"/>
    <property type="evidence" value="ECO:0007669"/>
    <property type="project" value="UniProtKB-KW"/>
</dbReference>
<dbReference type="PROSITE" id="PS00107">
    <property type="entry name" value="PROTEIN_KINASE_ATP"/>
    <property type="match status" value="1"/>
</dbReference>
<dbReference type="PANTHER" id="PTHR24363:SF0">
    <property type="entry name" value="SERINE_THREONINE KINASE LIKE DOMAIN CONTAINING 1"/>
    <property type="match status" value="1"/>
</dbReference>
<dbReference type="CDD" id="cd14014">
    <property type="entry name" value="STKc_PknB_like"/>
    <property type="match status" value="1"/>
</dbReference>
<evidence type="ECO:0000256" key="8">
    <source>
        <dbReference type="ARBA" id="ARBA00048679"/>
    </source>
</evidence>
<reference evidence="13 14" key="1">
    <citation type="submission" date="2019-06" db="EMBL/GenBank/DDBJ databases">
        <title>Persicimonas caeni gen. nov., sp. nov., a predatory bacterium isolated from solar saltern.</title>
        <authorList>
            <person name="Wang S."/>
        </authorList>
    </citation>
    <scope>NUCLEOTIDE SEQUENCE [LARGE SCALE GENOMIC DNA]</scope>
    <source>
        <strain evidence="13 14">YN101</strain>
    </source>
</reference>
<dbReference type="PROSITE" id="PS50011">
    <property type="entry name" value="PROTEIN_KINASE_DOM"/>
    <property type="match status" value="1"/>
</dbReference>
<dbReference type="InterPro" id="IPR017441">
    <property type="entry name" value="Protein_kinase_ATP_BS"/>
</dbReference>
<feature type="region of interest" description="Disordered" evidence="10">
    <location>
        <begin position="334"/>
        <end position="353"/>
    </location>
</feature>
<dbReference type="EMBL" id="CP041186">
    <property type="protein sequence ID" value="QDG49492.1"/>
    <property type="molecule type" value="Genomic_DNA"/>
</dbReference>
<feature type="compositionally biased region" description="Basic and acidic residues" evidence="10">
    <location>
        <begin position="411"/>
        <end position="435"/>
    </location>
</feature>
<evidence type="ECO:0000256" key="9">
    <source>
        <dbReference type="PROSITE-ProRule" id="PRU10141"/>
    </source>
</evidence>
<dbReference type="PANTHER" id="PTHR24363">
    <property type="entry name" value="SERINE/THREONINE PROTEIN KINASE"/>
    <property type="match status" value="1"/>
</dbReference>
<keyword evidence="11" id="KW-0472">Membrane</keyword>
<evidence type="ECO:0000256" key="1">
    <source>
        <dbReference type="ARBA" id="ARBA00012513"/>
    </source>
</evidence>
<dbReference type="Gene3D" id="3.30.200.20">
    <property type="entry name" value="Phosphorylase Kinase, domain 1"/>
    <property type="match status" value="1"/>
</dbReference>